<organism evidence="3 4">
    <name type="scientific">[Candida] anglica</name>
    <dbReference type="NCBI Taxonomy" id="148631"/>
    <lineage>
        <taxon>Eukaryota</taxon>
        <taxon>Fungi</taxon>
        <taxon>Dikarya</taxon>
        <taxon>Ascomycota</taxon>
        <taxon>Saccharomycotina</taxon>
        <taxon>Pichiomycetes</taxon>
        <taxon>Debaryomycetaceae</taxon>
        <taxon>Kurtzmaniella</taxon>
    </lineage>
</organism>
<feature type="signal peptide" evidence="2">
    <location>
        <begin position="1"/>
        <end position="17"/>
    </location>
</feature>
<feature type="chain" id="PRO_5046805650" evidence="2">
    <location>
        <begin position="18"/>
        <end position="194"/>
    </location>
</feature>
<protein>
    <submittedName>
        <fullName evidence="3">Uncharacterized protein</fullName>
    </submittedName>
</protein>
<feature type="region of interest" description="Disordered" evidence="1">
    <location>
        <begin position="115"/>
        <end position="155"/>
    </location>
</feature>
<proteinExistence type="predicted"/>
<evidence type="ECO:0000256" key="1">
    <source>
        <dbReference type="SAM" id="MobiDB-lite"/>
    </source>
</evidence>
<dbReference type="EMBL" id="OZ004258">
    <property type="protein sequence ID" value="CAK7911993.1"/>
    <property type="molecule type" value="Genomic_DNA"/>
</dbReference>
<name>A0ABP0EIC5_9ASCO</name>
<gene>
    <name evidence="3" type="ORF">CAAN4_F04940</name>
</gene>
<dbReference type="Proteomes" id="UP001497600">
    <property type="component" value="Chromosome F"/>
</dbReference>
<evidence type="ECO:0000256" key="2">
    <source>
        <dbReference type="SAM" id="SignalP"/>
    </source>
</evidence>
<accession>A0ABP0EIC5</accession>
<reference evidence="3 4" key="1">
    <citation type="submission" date="2024-01" db="EMBL/GenBank/DDBJ databases">
        <authorList>
            <consortium name="Genoscope - CEA"/>
            <person name="William W."/>
        </authorList>
    </citation>
    <scope>NUCLEOTIDE SEQUENCE [LARGE SCALE GENOMIC DNA]</scope>
    <source>
        <strain evidence="3 4">29B2s-10</strain>
    </source>
</reference>
<feature type="compositionally biased region" description="Low complexity" evidence="1">
    <location>
        <begin position="119"/>
        <end position="155"/>
    </location>
</feature>
<keyword evidence="4" id="KW-1185">Reference proteome</keyword>
<keyword evidence="2" id="KW-0732">Signal</keyword>
<evidence type="ECO:0000313" key="3">
    <source>
        <dbReference type="EMBL" id="CAK7911993.1"/>
    </source>
</evidence>
<sequence length="194" mass="19868">MKISILLLSTFIVFVSAQGSDSHSDSNHSEEDETRRVGFYATAFTPYYSQLPGLSSWLSSYSSLIGQNPINNQQVNSLYQDAIYTSWKAEWDSSLTADSSAGGVTSAVIGGASADSIAPQTTTSDTQGGSSTETGTTTPTSTVSTDASSSGSANSNVASSSVGLTLSSTSSGSGTAKFAPIGLVLGTLLLTLFN</sequence>
<evidence type="ECO:0000313" key="4">
    <source>
        <dbReference type="Proteomes" id="UP001497600"/>
    </source>
</evidence>